<reference evidence="2" key="3">
    <citation type="submission" date="2022-06" db="UniProtKB">
        <authorList>
            <consortium name="EnsemblPlants"/>
        </authorList>
    </citation>
    <scope>IDENTIFICATION</scope>
</reference>
<keyword evidence="3" id="KW-1185">Reference proteome</keyword>
<feature type="region of interest" description="Disordered" evidence="1">
    <location>
        <begin position="74"/>
        <end position="100"/>
    </location>
</feature>
<sequence>MEDCVLESMLDAVDRFPLREEFVDSLDHTDPVPLAFLLESLTNGGVPGDSNNGSGCGQQIGSAVPERAHGVVCRRPDASPTWSAQSTDRINRQGPAGRKD</sequence>
<reference evidence="2" key="2">
    <citation type="submission" date="2018-03" db="EMBL/GenBank/DDBJ databases">
        <title>The Triticum urartu genome reveals the dynamic nature of wheat genome evolution.</title>
        <authorList>
            <person name="Ling H."/>
            <person name="Ma B."/>
            <person name="Shi X."/>
            <person name="Liu H."/>
            <person name="Dong L."/>
            <person name="Sun H."/>
            <person name="Cao Y."/>
            <person name="Gao Q."/>
            <person name="Zheng S."/>
            <person name="Li Y."/>
            <person name="Yu Y."/>
            <person name="Du H."/>
            <person name="Qi M."/>
            <person name="Li Y."/>
            <person name="Yu H."/>
            <person name="Cui Y."/>
            <person name="Wang N."/>
            <person name="Chen C."/>
            <person name="Wu H."/>
            <person name="Zhao Y."/>
            <person name="Zhang J."/>
            <person name="Li Y."/>
            <person name="Zhou W."/>
            <person name="Zhang B."/>
            <person name="Hu W."/>
            <person name="Eijk M."/>
            <person name="Tang J."/>
            <person name="Witsenboer H."/>
            <person name="Zhao S."/>
            <person name="Li Z."/>
            <person name="Zhang A."/>
            <person name="Wang D."/>
            <person name="Liang C."/>
        </authorList>
    </citation>
    <scope>NUCLEOTIDE SEQUENCE [LARGE SCALE GENOMIC DNA]</scope>
    <source>
        <strain evidence="2">cv. G1812</strain>
    </source>
</reference>
<name>A0A8R7PZK8_TRIUA</name>
<evidence type="ECO:0000256" key="1">
    <source>
        <dbReference type="SAM" id="MobiDB-lite"/>
    </source>
</evidence>
<dbReference type="Gramene" id="TuG1812G0300005457.01.T01">
    <property type="protein sequence ID" value="TuG1812G0300005457.01.T01"/>
    <property type="gene ID" value="TuG1812G0300005457.01"/>
</dbReference>
<accession>A0A8R7PZK8</accession>
<dbReference type="Proteomes" id="UP000015106">
    <property type="component" value="Chromosome 3"/>
</dbReference>
<evidence type="ECO:0000313" key="3">
    <source>
        <dbReference type="Proteomes" id="UP000015106"/>
    </source>
</evidence>
<proteinExistence type="predicted"/>
<protein>
    <submittedName>
        <fullName evidence="2">Uncharacterized protein</fullName>
    </submittedName>
</protein>
<dbReference type="AlphaFoldDB" id="A0A8R7PZK8"/>
<dbReference type="EnsemblPlants" id="TuG1812G0300005457.01.T01">
    <property type="protein sequence ID" value="TuG1812G0300005457.01.T01"/>
    <property type="gene ID" value="TuG1812G0300005457.01"/>
</dbReference>
<reference evidence="3" key="1">
    <citation type="journal article" date="2013" name="Nature">
        <title>Draft genome of the wheat A-genome progenitor Triticum urartu.</title>
        <authorList>
            <person name="Ling H.Q."/>
            <person name="Zhao S."/>
            <person name="Liu D."/>
            <person name="Wang J."/>
            <person name="Sun H."/>
            <person name="Zhang C."/>
            <person name="Fan H."/>
            <person name="Li D."/>
            <person name="Dong L."/>
            <person name="Tao Y."/>
            <person name="Gao C."/>
            <person name="Wu H."/>
            <person name="Li Y."/>
            <person name="Cui Y."/>
            <person name="Guo X."/>
            <person name="Zheng S."/>
            <person name="Wang B."/>
            <person name="Yu K."/>
            <person name="Liang Q."/>
            <person name="Yang W."/>
            <person name="Lou X."/>
            <person name="Chen J."/>
            <person name="Feng M."/>
            <person name="Jian J."/>
            <person name="Zhang X."/>
            <person name="Luo G."/>
            <person name="Jiang Y."/>
            <person name="Liu J."/>
            <person name="Wang Z."/>
            <person name="Sha Y."/>
            <person name="Zhang B."/>
            <person name="Wu H."/>
            <person name="Tang D."/>
            <person name="Shen Q."/>
            <person name="Xue P."/>
            <person name="Zou S."/>
            <person name="Wang X."/>
            <person name="Liu X."/>
            <person name="Wang F."/>
            <person name="Yang Y."/>
            <person name="An X."/>
            <person name="Dong Z."/>
            <person name="Zhang K."/>
            <person name="Zhang X."/>
            <person name="Luo M.C."/>
            <person name="Dvorak J."/>
            <person name="Tong Y."/>
            <person name="Wang J."/>
            <person name="Yang H."/>
            <person name="Li Z."/>
            <person name="Wang D."/>
            <person name="Zhang A."/>
            <person name="Wang J."/>
        </authorList>
    </citation>
    <scope>NUCLEOTIDE SEQUENCE</scope>
    <source>
        <strain evidence="3">cv. G1812</strain>
    </source>
</reference>
<evidence type="ECO:0000313" key="2">
    <source>
        <dbReference type="EnsemblPlants" id="TuG1812G0300005457.01.T01"/>
    </source>
</evidence>
<organism evidence="2 3">
    <name type="scientific">Triticum urartu</name>
    <name type="common">Red wild einkorn</name>
    <name type="synonym">Crithodium urartu</name>
    <dbReference type="NCBI Taxonomy" id="4572"/>
    <lineage>
        <taxon>Eukaryota</taxon>
        <taxon>Viridiplantae</taxon>
        <taxon>Streptophyta</taxon>
        <taxon>Embryophyta</taxon>
        <taxon>Tracheophyta</taxon>
        <taxon>Spermatophyta</taxon>
        <taxon>Magnoliopsida</taxon>
        <taxon>Liliopsida</taxon>
        <taxon>Poales</taxon>
        <taxon>Poaceae</taxon>
        <taxon>BOP clade</taxon>
        <taxon>Pooideae</taxon>
        <taxon>Triticodae</taxon>
        <taxon>Triticeae</taxon>
        <taxon>Triticinae</taxon>
        <taxon>Triticum</taxon>
    </lineage>
</organism>